<sequence>MRTVVVRFVDARCRILYCDCRFYRCQPRDAASDAASCINETNKS</sequence>
<organism evidence="1 2">
    <name type="scientific">Brassica campestris</name>
    <name type="common">Field mustard</name>
    <dbReference type="NCBI Taxonomy" id="3711"/>
    <lineage>
        <taxon>Eukaryota</taxon>
        <taxon>Viridiplantae</taxon>
        <taxon>Streptophyta</taxon>
        <taxon>Embryophyta</taxon>
        <taxon>Tracheophyta</taxon>
        <taxon>Spermatophyta</taxon>
        <taxon>Magnoliopsida</taxon>
        <taxon>eudicotyledons</taxon>
        <taxon>Gunneridae</taxon>
        <taxon>Pentapetalae</taxon>
        <taxon>rosids</taxon>
        <taxon>malvids</taxon>
        <taxon>Brassicales</taxon>
        <taxon>Brassicaceae</taxon>
        <taxon>Brassiceae</taxon>
        <taxon>Brassica</taxon>
    </lineage>
</organism>
<reference evidence="1 2" key="1">
    <citation type="submission" date="2021-07" db="EMBL/GenBank/DDBJ databases">
        <authorList>
            <consortium name="Genoscope - CEA"/>
            <person name="William W."/>
        </authorList>
    </citation>
    <scope>NUCLEOTIDE SEQUENCE [LARGE SCALE GENOMIC DNA]</scope>
</reference>
<dbReference type="Gramene" id="A09p10400.2_BraZ1">
    <property type="protein sequence ID" value="A09p10400.2_BraZ1.CDS.1"/>
    <property type="gene ID" value="A09g10400.2_BraZ1"/>
</dbReference>
<dbReference type="Proteomes" id="UP000694005">
    <property type="component" value="Chromosome A09"/>
</dbReference>
<name>A0A8D9CSX3_BRACM</name>
<evidence type="ECO:0000313" key="1">
    <source>
        <dbReference type="EMBL" id="CAG7860573.1"/>
    </source>
</evidence>
<gene>
    <name evidence="1" type="ORF">BRAPAZ1V2_A09P10400.2</name>
</gene>
<dbReference type="EMBL" id="LS974625">
    <property type="protein sequence ID" value="CAG7860573.1"/>
    <property type="molecule type" value="Genomic_DNA"/>
</dbReference>
<dbReference type="AlphaFoldDB" id="A0A8D9CSX3"/>
<evidence type="ECO:0000313" key="2">
    <source>
        <dbReference type="Proteomes" id="UP000694005"/>
    </source>
</evidence>
<protein>
    <submittedName>
        <fullName evidence="1">Uncharacterized protein</fullName>
    </submittedName>
</protein>
<accession>A0A8D9CSX3</accession>
<proteinExistence type="predicted"/>